<dbReference type="EMBL" id="CP061336">
    <property type="protein sequence ID" value="QNU67345.1"/>
    <property type="molecule type" value="Genomic_DNA"/>
</dbReference>
<dbReference type="PANTHER" id="PTHR43649">
    <property type="entry name" value="ARABINOSE-BINDING PROTEIN-RELATED"/>
    <property type="match status" value="1"/>
</dbReference>
<name>A0A7H1VPN3_9FIRM</name>
<sequence>MLKKWVSLILIVIMSVTILGTGCSDDKASKNDKVETTENASNTSENDEKILNVCYFSPLYDYYSLIFQNYGRIHSDIKLKEKVLTVDGFDSFQETFQAELAAGKGADIISLPIWGLPNNYKLMQDEVLCDLNPLISNDIELKLQNYNEIVMNSGVYNGKRYFIPVDYCFSYFYTYDAVLGDYKIDSTKWTWDDIVKVAREYSENEKSICKYFFDSKFNFFDLKYSDKASYVDYNNKTSSFNSERFIKLLQTYKELLPYVCPFEEENQVLSNEDRLKLSLLHSENYTGIVKNTTGYVKVFDQDPVYVPYPTYDGDNSVNAFATNIVAITSKCELKEEAFDFIKIMLSKTLQDDEVLNAPVMNSVFEEHGNIFKSRTKSKNSIVDIFEKVNSCTLGDGSVDEIIKAELPDFVSGVKTAEQTAQAIDEKVKALLNE</sequence>
<dbReference type="InterPro" id="IPR050490">
    <property type="entry name" value="Bact_solute-bd_prot1"/>
</dbReference>
<dbReference type="Pfam" id="PF01547">
    <property type="entry name" value="SBP_bac_1"/>
    <property type="match status" value="1"/>
</dbReference>
<dbReference type="SUPFAM" id="SSF53850">
    <property type="entry name" value="Periplasmic binding protein-like II"/>
    <property type="match status" value="1"/>
</dbReference>
<organism evidence="1 2">
    <name type="scientific">Ruminiclostridium herbifermentans</name>
    <dbReference type="NCBI Taxonomy" id="2488810"/>
    <lineage>
        <taxon>Bacteria</taxon>
        <taxon>Bacillati</taxon>
        <taxon>Bacillota</taxon>
        <taxon>Clostridia</taxon>
        <taxon>Eubacteriales</taxon>
        <taxon>Oscillospiraceae</taxon>
        <taxon>Ruminiclostridium</taxon>
    </lineage>
</organism>
<dbReference type="PROSITE" id="PS51257">
    <property type="entry name" value="PROKAR_LIPOPROTEIN"/>
    <property type="match status" value="1"/>
</dbReference>
<dbReference type="Proteomes" id="UP000306409">
    <property type="component" value="Chromosome"/>
</dbReference>
<accession>A0A7H1VPN3</accession>
<evidence type="ECO:0000313" key="1">
    <source>
        <dbReference type="EMBL" id="QNU67345.1"/>
    </source>
</evidence>
<dbReference type="AlphaFoldDB" id="A0A7H1VPN3"/>
<protein>
    <submittedName>
        <fullName evidence="1">Carbohydrate ABC transporter substrate-binding protein</fullName>
    </submittedName>
</protein>
<evidence type="ECO:0000313" key="2">
    <source>
        <dbReference type="Proteomes" id="UP000306409"/>
    </source>
</evidence>
<dbReference type="PANTHER" id="PTHR43649:SF12">
    <property type="entry name" value="DIACETYLCHITOBIOSE BINDING PROTEIN DASA"/>
    <property type="match status" value="1"/>
</dbReference>
<dbReference type="KEGG" id="rher:EHE19_002040"/>
<dbReference type="Gene3D" id="3.40.190.10">
    <property type="entry name" value="Periplasmic binding protein-like II"/>
    <property type="match status" value="1"/>
</dbReference>
<keyword evidence="2" id="KW-1185">Reference proteome</keyword>
<proteinExistence type="predicted"/>
<gene>
    <name evidence="1" type="ORF">EHE19_002040</name>
</gene>
<dbReference type="InterPro" id="IPR006059">
    <property type="entry name" value="SBP"/>
</dbReference>
<dbReference type="RefSeq" id="WP_171003575.1">
    <property type="nucleotide sequence ID" value="NZ_CP061336.1"/>
</dbReference>
<reference evidence="1 2" key="1">
    <citation type="submission" date="2020-09" db="EMBL/GenBank/DDBJ databases">
        <title>Characterization and genome sequencing of Ruminiclostridium sp. nov. MA18.</title>
        <authorList>
            <person name="Rettenmaier R."/>
            <person name="Kowollik M.-L."/>
            <person name="Liebl W."/>
            <person name="Zverlov V."/>
        </authorList>
    </citation>
    <scope>NUCLEOTIDE SEQUENCE [LARGE SCALE GENOMIC DNA]</scope>
    <source>
        <strain evidence="1 2">MA18</strain>
    </source>
</reference>